<organism evidence="2 3">
    <name type="scientific">Syphacia muris</name>
    <dbReference type="NCBI Taxonomy" id="451379"/>
    <lineage>
        <taxon>Eukaryota</taxon>
        <taxon>Metazoa</taxon>
        <taxon>Ecdysozoa</taxon>
        <taxon>Nematoda</taxon>
        <taxon>Chromadorea</taxon>
        <taxon>Rhabditida</taxon>
        <taxon>Spirurina</taxon>
        <taxon>Oxyuridomorpha</taxon>
        <taxon>Oxyuroidea</taxon>
        <taxon>Oxyuridae</taxon>
        <taxon>Syphacia</taxon>
    </lineage>
</organism>
<dbReference type="PANTHER" id="PTHR46895">
    <property type="entry name" value="PROTEIN CBG20548-RELATED"/>
    <property type="match status" value="1"/>
</dbReference>
<proteinExistence type="predicted"/>
<sequence length="136" mass="15664">MANDATLLEKCFSPEQLRFSGTSFEYYVFTVLFPPICFFGIAGNLLSLIVLLSKEMRSRFVVAISVERLIAIRYPLRIHWTQRCVVRLVLGIVVATFILTFYDHYAYVCVTRSVCNGTQIVGRCHDVAQDRYLRKI</sequence>
<dbReference type="WBParaSite" id="SMUV_0000445301-mRNA-1">
    <property type="protein sequence ID" value="SMUV_0000445301-mRNA-1"/>
    <property type="gene ID" value="SMUV_0000445301"/>
</dbReference>
<keyword evidence="1" id="KW-0812">Transmembrane</keyword>
<name>A0A0N5AJ32_9BILA</name>
<reference evidence="3" key="1">
    <citation type="submission" date="2017-02" db="UniProtKB">
        <authorList>
            <consortium name="WormBaseParasite"/>
        </authorList>
    </citation>
    <scope>IDENTIFICATION</scope>
</reference>
<keyword evidence="2" id="KW-1185">Reference proteome</keyword>
<protein>
    <submittedName>
        <fullName evidence="3">G_PROTEIN_RECEP_F1_2 domain-containing protein</fullName>
    </submittedName>
</protein>
<evidence type="ECO:0000256" key="1">
    <source>
        <dbReference type="SAM" id="Phobius"/>
    </source>
</evidence>
<feature type="transmembrane region" description="Helical" evidence="1">
    <location>
        <begin position="84"/>
        <end position="102"/>
    </location>
</feature>
<dbReference type="STRING" id="451379.A0A0N5AJ32"/>
<dbReference type="SUPFAM" id="SSF81321">
    <property type="entry name" value="Family A G protein-coupled receptor-like"/>
    <property type="match status" value="1"/>
</dbReference>
<keyword evidence="1" id="KW-1133">Transmembrane helix</keyword>
<dbReference type="AlphaFoldDB" id="A0A0N5AJ32"/>
<feature type="transmembrane region" description="Helical" evidence="1">
    <location>
        <begin position="26"/>
        <end position="52"/>
    </location>
</feature>
<dbReference type="Proteomes" id="UP000046393">
    <property type="component" value="Unplaced"/>
</dbReference>
<accession>A0A0N5AJ32</accession>
<keyword evidence="1" id="KW-0472">Membrane</keyword>
<evidence type="ECO:0000313" key="3">
    <source>
        <dbReference type="WBParaSite" id="SMUV_0000445301-mRNA-1"/>
    </source>
</evidence>
<evidence type="ECO:0000313" key="2">
    <source>
        <dbReference type="Proteomes" id="UP000046393"/>
    </source>
</evidence>
<dbReference type="Gene3D" id="1.20.1070.10">
    <property type="entry name" value="Rhodopsin 7-helix transmembrane proteins"/>
    <property type="match status" value="2"/>
</dbReference>